<evidence type="ECO:0000256" key="1">
    <source>
        <dbReference type="SAM" id="MobiDB-lite"/>
    </source>
</evidence>
<keyword evidence="4" id="KW-1185">Reference proteome</keyword>
<keyword evidence="2" id="KW-0812">Transmembrane</keyword>
<protein>
    <submittedName>
        <fullName evidence="3">Uncharacterized protein</fullName>
    </submittedName>
</protein>
<evidence type="ECO:0000313" key="3">
    <source>
        <dbReference type="EMBL" id="TKA73650.1"/>
    </source>
</evidence>
<dbReference type="EMBL" id="NAJQ01000255">
    <property type="protein sequence ID" value="TKA73650.1"/>
    <property type="molecule type" value="Genomic_DNA"/>
</dbReference>
<dbReference type="OrthoDB" id="4179406at2759"/>
<sequence>MTRARGTRLELSESWDDVDDNYEDDDQQIYTNDDERAEMRDSYRSDARDSTPRRNMRSSRTDSANKTDEGNRRRSARLSVEPELRMPSSPDAGRSSGRANNMRASTPHFRLKDRSMTSDAGKMNGEAKMRASTPHFRLSQRSMTSDAGRFGSRLKDEVDGEGDGDGHAASQPSVLWQRVLRPLLGYTLDVAGMALQNLKPLLGYALLLYFLVGVLVFGFGFATNTINNALTPICRIPGASLLHLPFCPSPSTTEIQGPAEFDKLVQAQSQFEDVLASTQVGANLPMDMKRSEASIRDLKHVVQYSTLPSRNELVFEFTGFIDTARQASQDLSKFNSRIGRAVDHILSTNRWTLSVIDGVSATEASRGALARWASSNLNIFAPFQPVPLSRDVLLDQYLRHTGAVEEQILTLITEAQALLNILDNLDGRLDIIASIATRDGIKIADNREELFAYLWTKLGGNRSSVAKLEHQIDLLKEVGAYRRLAWAHVTTTIVRLQGIRDTLEDLRERVAMPEVVGEKVPLEVHIESIRLGIERLEQQREAGRRVEAEGYARVMGRAEGEGRREIGGKVGI</sequence>
<dbReference type="AlphaFoldDB" id="A0A4U0XAH0"/>
<feature type="compositionally biased region" description="Basic and acidic residues" evidence="1">
    <location>
        <begin position="59"/>
        <end position="72"/>
    </location>
</feature>
<dbReference type="Proteomes" id="UP000309340">
    <property type="component" value="Unassembled WGS sequence"/>
</dbReference>
<feature type="transmembrane region" description="Helical" evidence="2">
    <location>
        <begin position="201"/>
        <end position="222"/>
    </location>
</feature>
<dbReference type="STRING" id="329884.A0A4U0XAH0"/>
<name>A0A4U0XAH0_9PEZI</name>
<proteinExistence type="predicted"/>
<feature type="region of interest" description="Disordered" evidence="1">
    <location>
        <begin position="1"/>
        <end position="169"/>
    </location>
</feature>
<comment type="caution">
    <text evidence="3">The sequence shown here is derived from an EMBL/GenBank/DDBJ whole genome shotgun (WGS) entry which is preliminary data.</text>
</comment>
<organism evidence="3 4">
    <name type="scientific">Friedmanniomyces simplex</name>
    <dbReference type="NCBI Taxonomy" id="329884"/>
    <lineage>
        <taxon>Eukaryota</taxon>
        <taxon>Fungi</taxon>
        <taxon>Dikarya</taxon>
        <taxon>Ascomycota</taxon>
        <taxon>Pezizomycotina</taxon>
        <taxon>Dothideomycetes</taxon>
        <taxon>Dothideomycetidae</taxon>
        <taxon>Mycosphaerellales</taxon>
        <taxon>Teratosphaeriaceae</taxon>
        <taxon>Friedmanniomyces</taxon>
    </lineage>
</organism>
<reference evidence="3 4" key="1">
    <citation type="submission" date="2017-03" db="EMBL/GenBank/DDBJ databases">
        <title>Genomes of endolithic fungi from Antarctica.</title>
        <authorList>
            <person name="Coleine C."/>
            <person name="Masonjones S."/>
            <person name="Stajich J.E."/>
        </authorList>
    </citation>
    <scope>NUCLEOTIDE SEQUENCE [LARGE SCALE GENOMIC DNA]</scope>
    <source>
        <strain evidence="3 4">CCFEE 5184</strain>
    </source>
</reference>
<feature type="compositionally biased region" description="Basic and acidic residues" evidence="1">
    <location>
        <begin position="33"/>
        <end position="52"/>
    </location>
</feature>
<gene>
    <name evidence="3" type="ORF">B0A55_06508</name>
</gene>
<evidence type="ECO:0000256" key="2">
    <source>
        <dbReference type="SAM" id="Phobius"/>
    </source>
</evidence>
<evidence type="ECO:0000313" key="4">
    <source>
        <dbReference type="Proteomes" id="UP000309340"/>
    </source>
</evidence>
<accession>A0A4U0XAH0</accession>
<keyword evidence="2" id="KW-1133">Transmembrane helix</keyword>
<feature type="compositionally biased region" description="Acidic residues" evidence="1">
    <location>
        <begin position="13"/>
        <end position="27"/>
    </location>
</feature>
<keyword evidence="2" id="KW-0472">Membrane</keyword>